<keyword evidence="1" id="KW-1133">Transmembrane helix</keyword>
<dbReference type="EMBL" id="APJZ01000002">
    <property type="protein sequence ID" value="EOD42516.1"/>
    <property type="molecule type" value="Genomic_DNA"/>
</dbReference>
<evidence type="ECO:0000313" key="3">
    <source>
        <dbReference type="Proteomes" id="UP000053279"/>
    </source>
</evidence>
<evidence type="ECO:0000313" key="2">
    <source>
        <dbReference type="EMBL" id="EOD42516.1"/>
    </source>
</evidence>
<proteinExistence type="predicted"/>
<organism evidence="2 3">
    <name type="scientific">Nanobsidianus stetteri</name>
    <dbReference type="NCBI Taxonomy" id="1294122"/>
    <lineage>
        <taxon>Archaea</taxon>
        <taxon>Nanobdellota</taxon>
        <taxon>Candidatus Nanoarchaeia</taxon>
        <taxon>Nanoarchaeales</taxon>
        <taxon>Nanopusillaceae</taxon>
        <taxon>Candidatus Nanobsidianus</taxon>
    </lineage>
</organism>
<protein>
    <submittedName>
        <fullName evidence="2">Putative membrane protein</fullName>
    </submittedName>
</protein>
<sequence>MINPLPQINFNPVNFNQLLSQYGFIDFVLPFLLIFSLVFMILELSNLLKVSPDDPVGRKLSALFSFGFALLSIYNQNLVKWLLSFIPSATIAIIGFTLIVIVLAITNKKIPSWLRALFAFLVIGIILWLAINSLSIAGPSSSPIASLLSYTINYLIQSGILELLIVFGLIFLVLMWLVGGGEKEEEREEEKRNSPVLLVSR</sequence>
<keyword evidence="1" id="KW-0812">Transmembrane</keyword>
<gene>
    <name evidence="2" type="ORF">Nst1_246</name>
</gene>
<dbReference type="AlphaFoldDB" id="R1G371"/>
<keyword evidence="3" id="KW-1185">Reference proteome</keyword>
<feature type="transmembrane region" description="Helical" evidence="1">
    <location>
        <begin position="154"/>
        <end position="178"/>
    </location>
</feature>
<feature type="transmembrane region" description="Helical" evidence="1">
    <location>
        <begin position="113"/>
        <end position="134"/>
    </location>
</feature>
<feature type="transmembrane region" description="Helical" evidence="1">
    <location>
        <begin position="56"/>
        <end position="75"/>
    </location>
</feature>
<keyword evidence="1" id="KW-0472">Membrane</keyword>
<evidence type="ECO:0000256" key="1">
    <source>
        <dbReference type="SAM" id="Phobius"/>
    </source>
</evidence>
<accession>R1G371</accession>
<comment type="caution">
    <text evidence="2">The sequence shown here is derived from an EMBL/GenBank/DDBJ whole genome shotgun (WGS) entry which is preliminary data.</text>
</comment>
<dbReference type="Proteomes" id="UP000053279">
    <property type="component" value="Unassembled WGS sequence"/>
</dbReference>
<feature type="transmembrane region" description="Helical" evidence="1">
    <location>
        <begin position="22"/>
        <end position="44"/>
    </location>
</feature>
<name>R1G371_NANST</name>
<feature type="transmembrane region" description="Helical" evidence="1">
    <location>
        <begin position="81"/>
        <end position="106"/>
    </location>
</feature>
<reference evidence="2 3" key="1">
    <citation type="submission" date="2013-02" db="EMBL/GenBank/DDBJ databases">
        <title>Insights into archaeal evolution and symbiosis from the genomes of a Nanoarchaeon and its crenarchaeal host from Yellowstone National Park.</title>
        <authorList>
            <person name="Podar M."/>
            <person name="Makarova K.S."/>
            <person name="Graham D.E."/>
            <person name="Wolf Y.I."/>
            <person name="Koonin E.V."/>
            <person name="Reysenbach A.-L."/>
        </authorList>
    </citation>
    <scope>NUCLEOTIDE SEQUENCE [LARGE SCALE GENOMIC DNA]</scope>
</reference>